<reference evidence="4 5" key="1">
    <citation type="submission" date="2020-03" db="EMBL/GenBank/DDBJ databases">
        <authorList>
            <consortium name="Genoscope - CEA"/>
            <person name="William W."/>
        </authorList>
    </citation>
    <scope>NUCLEOTIDE SEQUENCE [LARGE SCALE GENOMIC DNA]</scope>
    <source>
        <strain evidence="5">DSM 16959</strain>
    </source>
</reference>
<dbReference type="Proteomes" id="UP000515733">
    <property type="component" value="Chromosome"/>
</dbReference>
<dbReference type="AlphaFoldDB" id="A0A6S6Y3W0"/>
<dbReference type="PANTHER" id="PTHR32089:SF112">
    <property type="entry name" value="LYSOZYME-LIKE PROTEIN-RELATED"/>
    <property type="match status" value="1"/>
</dbReference>
<comment type="similarity">
    <text evidence="3">Belongs to the methyl-accepting chemotaxis (MCP) protein family.</text>
</comment>
<sequence length="553" mass="59390">MLEHMTIRARLFLLAGVSIVGFIVIGVTGIVELAKFNVTVTTVFAEIQNSVESTANANEARQAYLTQGQAWKDILLRGNKQEAFDANLKRFEQQGGKVQYNLNKLATELGESSDEYVREIGTLAAETAKKHAALSTHYQEALKAYDPADRDAPRKVDQLAGDGGKEVADNIDDICDKIESYIVANNDRTGEAEKRYKTVRNLLMIVMAVSLAVVVLLALMIVNRITSSLLTLTRGVEGISRDWDLSRRINISGSDEIGRSASAVNRMLANFHEIVAKIVSNARQTAASSAAMSASMAHVGEVAISQSAATSDVAAAVEQLSVSVTNVRDSATESLNIAHESSSLAEQGGRVIRRASDEMVRIADSVQTASQVVEQVGTQSNEISTIVQVIRDVADQTNLLALNAAIEAARAGEQGRGFAVVADEVRKLAEKTTSSAQEISRMIDGIQSSSGRAVADIRQVVDQVASISAHAREALAAIEQIRDSARRSEEFSGNIQSALLDQSQTSELIAQKVEGIARASEENAEAAAKAGQSMSILEDESKKLQEAVSRFVM</sequence>
<dbReference type="CDD" id="cd06225">
    <property type="entry name" value="HAMP"/>
    <property type="match status" value="1"/>
</dbReference>
<dbReference type="Pfam" id="PF00015">
    <property type="entry name" value="MCPsignal"/>
    <property type="match status" value="1"/>
</dbReference>
<evidence type="ECO:0008006" key="6">
    <source>
        <dbReference type="Google" id="ProtNLM"/>
    </source>
</evidence>
<organism evidence="4 5">
    <name type="scientific">Denitratisoma oestradiolicum</name>
    <dbReference type="NCBI Taxonomy" id="311182"/>
    <lineage>
        <taxon>Bacteria</taxon>
        <taxon>Pseudomonadati</taxon>
        <taxon>Pseudomonadota</taxon>
        <taxon>Betaproteobacteria</taxon>
        <taxon>Nitrosomonadales</taxon>
        <taxon>Sterolibacteriaceae</taxon>
        <taxon>Denitratisoma</taxon>
    </lineage>
</organism>
<dbReference type="InterPro" id="IPR004089">
    <property type="entry name" value="MCPsignal_dom"/>
</dbReference>
<evidence type="ECO:0000256" key="3">
    <source>
        <dbReference type="ARBA" id="ARBA00029447"/>
    </source>
</evidence>
<dbReference type="FunFam" id="1.10.287.950:FF:000001">
    <property type="entry name" value="Methyl-accepting chemotaxis sensory transducer"/>
    <property type="match status" value="1"/>
</dbReference>
<name>A0A6S6Y3W0_9PROT</name>
<evidence type="ECO:0000313" key="4">
    <source>
        <dbReference type="EMBL" id="CAB1369980.1"/>
    </source>
</evidence>
<dbReference type="GO" id="GO:0016020">
    <property type="term" value="C:membrane"/>
    <property type="evidence" value="ECO:0007669"/>
    <property type="project" value="UniProtKB-SubCell"/>
</dbReference>
<evidence type="ECO:0000256" key="1">
    <source>
        <dbReference type="ARBA" id="ARBA00004370"/>
    </source>
</evidence>
<dbReference type="CDD" id="cd11386">
    <property type="entry name" value="MCP_signal"/>
    <property type="match status" value="1"/>
</dbReference>
<evidence type="ECO:0000313" key="5">
    <source>
        <dbReference type="Proteomes" id="UP000515733"/>
    </source>
</evidence>
<dbReference type="SUPFAM" id="SSF58104">
    <property type="entry name" value="Methyl-accepting chemotaxis protein (MCP) signaling domain"/>
    <property type="match status" value="1"/>
</dbReference>
<dbReference type="EMBL" id="LR778301">
    <property type="protein sequence ID" value="CAB1369980.1"/>
    <property type="molecule type" value="Genomic_DNA"/>
</dbReference>
<accession>A0A6S6Y3W0</accession>
<dbReference type="OrthoDB" id="1884279at2"/>
<dbReference type="PROSITE" id="PS50885">
    <property type="entry name" value="HAMP"/>
    <property type="match status" value="1"/>
</dbReference>
<dbReference type="SMART" id="SM00283">
    <property type="entry name" value="MA"/>
    <property type="match status" value="1"/>
</dbReference>
<keyword evidence="2" id="KW-0807">Transducer</keyword>
<gene>
    <name evidence="4" type="ORF">DENOEST_2821</name>
</gene>
<dbReference type="PROSITE" id="PS50111">
    <property type="entry name" value="CHEMOTAXIS_TRANSDUC_2"/>
    <property type="match status" value="1"/>
</dbReference>
<dbReference type="GO" id="GO:0007165">
    <property type="term" value="P:signal transduction"/>
    <property type="evidence" value="ECO:0007669"/>
    <property type="project" value="UniProtKB-KW"/>
</dbReference>
<dbReference type="GO" id="GO:0006935">
    <property type="term" value="P:chemotaxis"/>
    <property type="evidence" value="ECO:0007669"/>
    <property type="project" value="UniProtKB-ARBA"/>
</dbReference>
<dbReference type="Gene3D" id="1.10.287.950">
    <property type="entry name" value="Methyl-accepting chemotaxis protein"/>
    <property type="match status" value="1"/>
</dbReference>
<dbReference type="PANTHER" id="PTHR32089">
    <property type="entry name" value="METHYL-ACCEPTING CHEMOTAXIS PROTEIN MCPB"/>
    <property type="match status" value="1"/>
</dbReference>
<dbReference type="KEGG" id="doe:DENOEST_2821"/>
<dbReference type="Gene3D" id="6.10.340.10">
    <property type="match status" value="1"/>
</dbReference>
<comment type="subcellular location">
    <subcellularLocation>
        <location evidence="1">Membrane</location>
    </subcellularLocation>
</comment>
<dbReference type="SMART" id="SM00304">
    <property type="entry name" value="HAMP"/>
    <property type="match status" value="2"/>
</dbReference>
<proteinExistence type="inferred from homology"/>
<protein>
    <recommendedName>
        <fullName evidence="6">Methyl-accepting chemotaxis protein</fullName>
    </recommendedName>
</protein>
<keyword evidence="5" id="KW-1185">Reference proteome</keyword>
<evidence type="ECO:0000256" key="2">
    <source>
        <dbReference type="ARBA" id="ARBA00023224"/>
    </source>
</evidence>
<dbReference type="RefSeq" id="WP_145771058.1">
    <property type="nucleotide sequence ID" value="NZ_LR778301.1"/>
</dbReference>
<dbReference type="InterPro" id="IPR003660">
    <property type="entry name" value="HAMP_dom"/>
</dbReference>